<gene>
    <name evidence="2" type="ORF">AGABI1DRAFT_129181</name>
</gene>
<sequence>MLAPKGDLTKINRAQFSILFCVADTSWRGLISWEDFTYRLPLGDDEGNFVEEQNGNKRRRIEIKNEDAGSDSDEEISGPPAGVRQPPPAEEPPQPQGLLSAGALEGLKYFAEIRKKNGTASAPPQTHVKSSTPELGLGDYGSDDDD</sequence>
<feature type="compositionally biased region" description="Polar residues" evidence="1">
    <location>
        <begin position="118"/>
        <end position="133"/>
    </location>
</feature>
<keyword evidence="3" id="KW-1185">Reference proteome</keyword>
<evidence type="ECO:0000256" key="1">
    <source>
        <dbReference type="SAM" id="MobiDB-lite"/>
    </source>
</evidence>
<proteinExistence type="predicted"/>
<organism evidence="2 3">
    <name type="scientific">Agaricus bisporus var. burnettii (strain JB137-S8 / ATCC MYA-4627 / FGSC 10392)</name>
    <name type="common">White button mushroom</name>
    <dbReference type="NCBI Taxonomy" id="597362"/>
    <lineage>
        <taxon>Eukaryota</taxon>
        <taxon>Fungi</taxon>
        <taxon>Dikarya</taxon>
        <taxon>Basidiomycota</taxon>
        <taxon>Agaricomycotina</taxon>
        <taxon>Agaricomycetes</taxon>
        <taxon>Agaricomycetidae</taxon>
        <taxon>Agaricales</taxon>
        <taxon>Agaricineae</taxon>
        <taxon>Agaricaceae</taxon>
        <taxon>Agaricus</taxon>
    </lineage>
</organism>
<dbReference type="Proteomes" id="UP000008493">
    <property type="component" value="Unassembled WGS sequence"/>
</dbReference>
<evidence type="ECO:0000313" key="3">
    <source>
        <dbReference type="Proteomes" id="UP000008493"/>
    </source>
</evidence>
<dbReference type="RefSeq" id="XP_007330679.1">
    <property type="nucleotide sequence ID" value="XM_007330617.1"/>
</dbReference>
<name>K5VWQ8_AGABU</name>
<accession>K5VWQ8</accession>
<dbReference type="STRING" id="597362.K5VWQ8"/>
<dbReference type="AlphaFoldDB" id="K5VWQ8"/>
<protein>
    <submittedName>
        <fullName evidence="2">Uncharacterized protein</fullName>
    </submittedName>
</protein>
<feature type="region of interest" description="Disordered" evidence="1">
    <location>
        <begin position="115"/>
        <end position="146"/>
    </location>
</feature>
<reference evidence="3" key="1">
    <citation type="journal article" date="2012" name="Proc. Natl. Acad. Sci. U.S.A.">
        <title>Genome sequence of the button mushroom Agaricus bisporus reveals mechanisms governing adaptation to a humic-rich ecological niche.</title>
        <authorList>
            <person name="Morin E."/>
            <person name="Kohler A."/>
            <person name="Baker A.R."/>
            <person name="Foulongne-Oriol M."/>
            <person name="Lombard V."/>
            <person name="Nagy L.G."/>
            <person name="Ohm R.A."/>
            <person name="Patyshakuliyeva A."/>
            <person name="Brun A."/>
            <person name="Aerts A.L."/>
            <person name="Bailey A.M."/>
            <person name="Billette C."/>
            <person name="Coutinho P.M."/>
            <person name="Deakin G."/>
            <person name="Doddapaneni H."/>
            <person name="Floudas D."/>
            <person name="Grimwood J."/>
            <person name="Hilden K."/>
            <person name="Kuees U."/>
            <person name="LaButti K.M."/>
            <person name="Lapidus A."/>
            <person name="Lindquist E.A."/>
            <person name="Lucas S.M."/>
            <person name="Murat C."/>
            <person name="Riley R.W."/>
            <person name="Salamov A.A."/>
            <person name="Schmutz J."/>
            <person name="Subramanian V."/>
            <person name="Woesten H.A.B."/>
            <person name="Xu J."/>
            <person name="Eastwood D.C."/>
            <person name="Foster G.D."/>
            <person name="Sonnenberg A.S."/>
            <person name="Cullen D."/>
            <person name="de Vries R.P."/>
            <person name="Lundell T."/>
            <person name="Hibbett D.S."/>
            <person name="Henrissat B."/>
            <person name="Burton K.S."/>
            <person name="Kerrigan R.W."/>
            <person name="Challen M.P."/>
            <person name="Grigoriev I.V."/>
            <person name="Martin F."/>
        </authorList>
    </citation>
    <scope>NUCLEOTIDE SEQUENCE [LARGE SCALE GENOMIC DNA]</scope>
    <source>
        <strain evidence="3">JB137-S8 / ATCC MYA-4627 / FGSC 10392</strain>
    </source>
</reference>
<dbReference type="HOGENOM" id="CLU_1776907_0_0_1"/>
<dbReference type="EMBL" id="JH971391">
    <property type="protein sequence ID" value="EKM78909.1"/>
    <property type="molecule type" value="Genomic_DNA"/>
</dbReference>
<dbReference type="InParanoid" id="K5VWQ8"/>
<evidence type="ECO:0000313" key="2">
    <source>
        <dbReference type="EMBL" id="EKM78909.1"/>
    </source>
</evidence>
<feature type="compositionally biased region" description="Pro residues" evidence="1">
    <location>
        <begin position="85"/>
        <end position="95"/>
    </location>
</feature>
<dbReference type="GeneID" id="18826945"/>
<dbReference type="KEGG" id="abp:AGABI1DRAFT129181"/>
<feature type="region of interest" description="Disordered" evidence="1">
    <location>
        <begin position="42"/>
        <end position="99"/>
    </location>
</feature>